<keyword evidence="1" id="KW-1133">Transmembrane helix</keyword>
<evidence type="ECO:0000313" key="2">
    <source>
        <dbReference type="EMBL" id="GJD66004.1"/>
    </source>
</evidence>
<protein>
    <submittedName>
        <fullName evidence="2">Uncharacterized protein</fullName>
    </submittedName>
</protein>
<dbReference type="Proteomes" id="UP001055286">
    <property type="component" value="Unassembled WGS sequence"/>
</dbReference>
<keyword evidence="1" id="KW-0812">Transmembrane</keyword>
<dbReference type="AlphaFoldDB" id="A0AA37HI41"/>
<sequence length="73" mass="7496">MIGLADLVRDVPAGHEGRRRIACMSAAVAAFALGCGLAAPLYDLVGLAAVASSRSVAPHSMPLRPDFSLFSAE</sequence>
<name>A0AA37HI41_9HYPH</name>
<keyword evidence="3" id="KW-1185">Reference proteome</keyword>
<dbReference type="EMBL" id="BPQJ01000052">
    <property type="protein sequence ID" value="GJD66004.1"/>
    <property type="molecule type" value="Genomic_DNA"/>
</dbReference>
<proteinExistence type="predicted"/>
<gene>
    <name evidence="2" type="ORF">MPEAHAMD_6200</name>
</gene>
<comment type="caution">
    <text evidence="2">The sequence shown here is derived from an EMBL/GenBank/DDBJ whole genome shotgun (WGS) entry which is preliminary data.</text>
</comment>
<feature type="transmembrane region" description="Helical" evidence="1">
    <location>
        <begin position="21"/>
        <end position="42"/>
    </location>
</feature>
<reference evidence="2" key="1">
    <citation type="journal article" date="2016" name="Front. Microbiol.">
        <title>Genome Sequence of the Piezophilic, Mesophilic Sulfate-Reducing Bacterium Desulfovibrio indicus J2T.</title>
        <authorList>
            <person name="Cao J."/>
            <person name="Maignien L."/>
            <person name="Shao Z."/>
            <person name="Alain K."/>
            <person name="Jebbar M."/>
        </authorList>
    </citation>
    <scope>NUCLEOTIDE SEQUENCE</scope>
    <source>
        <strain evidence="2">JCM 32048</strain>
    </source>
</reference>
<keyword evidence="1" id="KW-0472">Membrane</keyword>
<evidence type="ECO:0000256" key="1">
    <source>
        <dbReference type="SAM" id="Phobius"/>
    </source>
</evidence>
<accession>A0AA37HI41</accession>
<evidence type="ECO:0000313" key="3">
    <source>
        <dbReference type="Proteomes" id="UP001055286"/>
    </source>
</evidence>
<dbReference type="RefSeq" id="WP_238193279.1">
    <property type="nucleotide sequence ID" value="NZ_BPQJ01000052.1"/>
</dbReference>
<reference evidence="2" key="2">
    <citation type="submission" date="2021-08" db="EMBL/GenBank/DDBJ databases">
        <authorList>
            <person name="Tani A."/>
            <person name="Ola A."/>
            <person name="Ogura Y."/>
            <person name="Katsura K."/>
            <person name="Hayashi T."/>
        </authorList>
    </citation>
    <scope>NUCLEOTIDE SEQUENCE</scope>
    <source>
        <strain evidence="2">JCM 32048</strain>
    </source>
</reference>
<organism evidence="2 3">
    <name type="scientific">Methylobacterium frigidaeris</name>
    <dbReference type="NCBI Taxonomy" id="2038277"/>
    <lineage>
        <taxon>Bacteria</taxon>
        <taxon>Pseudomonadati</taxon>
        <taxon>Pseudomonadota</taxon>
        <taxon>Alphaproteobacteria</taxon>
        <taxon>Hyphomicrobiales</taxon>
        <taxon>Methylobacteriaceae</taxon>
        <taxon>Methylobacterium</taxon>
    </lineage>
</organism>